<sequence>MSERMENWNENLGHYPTDLNELIGNSPARQDWKKDAWNRTYEFKISENGKQFLIRSAGPDGTFNTKDDIISE</sequence>
<dbReference type="Proteomes" id="UP001231587">
    <property type="component" value="Unassembled WGS sequence"/>
</dbReference>
<dbReference type="InterPro" id="IPR013545">
    <property type="entry name" value="T2SS_protein-GspG_C"/>
</dbReference>
<comment type="caution">
    <text evidence="2">The sequence shown here is derived from an EMBL/GenBank/DDBJ whole genome shotgun (WGS) entry which is preliminary data.</text>
</comment>
<dbReference type="EMBL" id="JAUSUU010000001">
    <property type="protein sequence ID" value="MDQ0333654.1"/>
    <property type="molecule type" value="Genomic_DNA"/>
</dbReference>
<feature type="domain" description="Type II secretion system protein GspG C-terminal" evidence="1">
    <location>
        <begin position="6"/>
        <end position="68"/>
    </location>
</feature>
<organism evidence="2 4">
    <name type="scientific">Formosa algae</name>
    <dbReference type="NCBI Taxonomy" id="225843"/>
    <lineage>
        <taxon>Bacteria</taxon>
        <taxon>Pseudomonadati</taxon>
        <taxon>Bacteroidota</taxon>
        <taxon>Flavobacteriia</taxon>
        <taxon>Flavobacteriales</taxon>
        <taxon>Flavobacteriaceae</taxon>
        <taxon>Formosa</taxon>
    </lineage>
</organism>
<evidence type="ECO:0000313" key="4">
    <source>
        <dbReference type="Proteomes" id="UP001138672"/>
    </source>
</evidence>
<protein>
    <recommendedName>
        <fullName evidence="1">Type II secretion system protein GspG C-terminal domain-containing protein</fullName>
    </recommendedName>
</protein>
<dbReference type="Gene3D" id="3.30.700.10">
    <property type="entry name" value="Glycoprotein, Type 4 Pilin"/>
    <property type="match status" value="1"/>
</dbReference>
<evidence type="ECO:0000259" key="1">
    <source>
        <dbReference type="Pfam" id="PF08334"/>
    </source>
</evidence>
<accession>A0A9X1CAE5</accession>
<evidence type="ECO:0000313" key="3">
    <source>
        <dbReference type="EMBL" id="MDQ0333654.1"/>
    </source>
</evidence>
<evidence type="ECO:0000313" key="2">
    <source>
        <dbReference type="EMBL" id="MBP1838877.1"/>
    </source>
</evidence>
<dbReference type="EMBL" id="JAGGJQ010000002">
    <property type="protein sequence ID" value="MBP1838877.1"/>
    <property type="molecule type" value="Genomic_DNA"/>
</dbReference>
<gene>
    <name evidence="2" type="ORF">J2Z56_000783</name>
    <name evidence="3" type="ORF">J2Z57_000076</name>
</gene>
<dbReference type="SUPFAM" id="SSF54523">
    <property type="entry name" value="Pili subunits"/>
    <property type="match status" value="1"/>
</dbReference>
<proteinExistence type="predicted"/>
<dbReference type="InterPro" id="IPR045584">
    <property type="entry name" value="Pilin-like"/>
</dbReference>
<evidence type="ECO:0000313" key="5">
    <source>
        <dbReference type="Proteomes" id="UP001231587"/>
    </source>
</evidence>
<dbReference type="Proteomes" id="UP001138672">
    <property type="component" value="Unassembled WGS sequence"/>
</dbReference>
<dbReference type="Pfam" id="PF08334">
    <property type="entry name" value="T2SSG"/>
    <property type="match status" value="1"/>
</dbReference>
<reference evidence="2" key="1">
    <citation type="submission" date="2021-03" db="EMBL/GenBank/DDBJ databases">
        <title>Genomic Encyclopedia of Type Strains, Phase IV (KMG-IV): sequencing the most valuable type-strain genomes for metagenomic binning, comparative biology and taxonomic classification.</title>
        <authorList>
            <person name="Goeker M."/>
        </authorList>
    </citation>
    <scope>NUCLEOTIDE SEQUENCE</scope>
    <source>
        <strain evidence="2">DSM 15523</strain>
        <strain evidence="3 5">DSM 16476</strain>
    </source>
</reference>
<keyword evidence="5" id="KW-1185">Reference proteome</keyword>
<dbReference type="AlphaFoldDB" id="A0A9X1CAE5"/>
<name>A0A9X1CAE5_9FLAO</name>